<evidence type="ECO:0000256" key="1">
    <source>
        <dbReference type="SAM" id="MobiDB-lite"/>
    </source>
</evidence>
<dbReference type="RefSeq" id="WP_208449437.1">
    <property type="nucleotide sequence ID" value="NZ_CADERL010000038.1"/>
</dbReference>
<proteinExistence type="predicted"/>
<evidence type="ECO:0000313" key="3">
    <source>
        <dbReference type="EMBL" id="SDI73804.1"/>
    </source>
</evidence>
<reference evidence="3 4" key="1">
    <citation type="submission" date="2016-10" db="EMBL/GenBank/DDBJ databases">
        <authorList>
            <person name="de Groot N.N."/>
        </authorList>
    </citation>
    <scope>NUCLEOTIDE SEQUENCE [LARGE SCALE GENOMIC DNA]</scope>
    <source>
        <strain evidence="3 4">LMG 2247</strain>
    </source>
</reference>
<name>A0A1G8N0U6_9BURK</name>
<evidence type="ECO:0000313" key="4">
    <source>
        <dbReference type="Proteomes" id="UP000199706"/>
    </source>
</evidence>
<protein>
    <submittedName>
        <fullName evidence="3">Acyl-protein synthetase, LuxE</fullName>
    </submittedName>
</protein>
<organism evidence="3 4">
    <name type="scientific">Paraburkholderia phenazinium</name>
    <dbReference type="NCBI Taxonomy" id="60549"/>
    <lineage>
        <taxon>Bacteria</taxon>
        <taxon>Pseudomonadati</taxon>
        <taxon>Pseudomonadota</taxon>
        <taxon>Betaproteobacteria</taxon>
        <taxon>Burkholderiales</taxon>
        <taxon>Burkholderiaceae</taxon>
        <taxon>Paraburkholderia</taxon>
    </lineage>
</organism>
<dbReference type="Gene3D" id="3.40.50.12780">
    <property type="entry name" value="N-terminal domain of ligase-like"/>
    <property type="match status" value="1"/>
</dbReference>
<dbReference type="InterPro" id="IPR007534">
    <property type="entry name" value="LuxE"/>
</dbReference>
<dbReference type="Proteomes" id="UP000199706">
    <property type="component" value="Unassembled WGS sequence"/>
</dbReference>
<dbReference type="Pfam" id="PF04443">
    <property type="entry name" value="LuxE"/>
    <property type="match status" value="1"/>
</dbReference>
<dbReference type="GO" id="GO:0008218">
    <property type="term" value="P:bioluminescence"/>
    <property type="evidence" value="ECO:0007669"/>
    <property type="project" value="InterPro"/>
</dbReference>
<sequence length="369" mass="40634">MADLNAEIAMKGSPGSQPLREAPLLPRLIKLVDYHRRACPAYARILAAIGHPPARHYEDLRELPWLPVRLFKEHPLVSTEREQVAVLTSSGTTGTGVTQIALDRDAAERQRLMLIATLEKITGPRRLPLLIIDSPSSVRAERSSIRGATVLGVMNVGREHVFALDDQQHIDANAVEHFLQRHAHAAFLIFGFTSLVWTRFYELARTRAFDLGNALLLHTGGWKKLADQAVSPQVFRTRFREDTGLVRCHNFYGMVEQGGTIHIESASGDGLYCPDFADVIVRDPQTWEEAAVGTPGVIEVLSSACRAHPGHVLLTEDLGVVHGVDDGEWPGKRFSVLGRLARAEPRGCSDTRPETLPQTLLEAPSGGRP</sequence>
<evidence type="ECO:0000259" key="2">
    <source>
        <dbReference type="Pfam" id="PF04443"/>
    </source>
</evidence>
<dbReference type="GO" id="GO:0047474">
    <property type="term" value="F:long-chain fatty acid--protein ligase activity"/>
    <property type="evidence" value="ECO:0007669"/>
    <property type="project" value="InterPro"/>
</dbReference>
<dbReference type="AlphaFoldDB" id="A0A1G8N0U6"/>
<dbReference type="SUPFAM" id="SSF56801">
    <property type="entry name" value="Acetyl-CoA synthetase-like"/>
    <property type="match status" value="1"/>
</dbReference>
<dbReference type="InterPro" id="IPR042099">
    <property type="entry name" value="ANL_N_sf"/>
</dbReference>
<gene>
    <name evidence="3" type="ORF">SAMN05216466_13252</name>
</gene>
<accession>A0A1G8N0U6</accession>
<feature type="domain" description="Acyl-protein synthetase LuxE" evidence="2">
    <location>
        <begin position="59"/>
        <end position="353"/>
    </location>
</feature>
<feature type="region of interest" description="Disordered" evidence="1">
    <location>
        <begin position="345"/>
        <end position="369"/>
    </location>
</feature>
<dbReference type="EMBL" id="FNCJ01000032">
    <property type="protein sequence ID" value="SDI73804.1"/>
    <property type="molecule type" value="Genomic_DNA"/>
</dbReference>